<dbReference type="Pfam" id="PF00728">
    <property type="entry name" value="Glyco_hydro_20"/>
    <property type="match status" value="1"/>
</dbReference>
<dbReference type="InterPro" id="IPR015882">
    <property type="entry name" value="HEX_bac_N"/>
</dbReference>
<dbReference type="RefSeq" id="WP_089715328.1">
    <property type="nucleotide sequence ID" value="NZ_FMAR01000019.1"/>
</dbReference>
<gene>
    <name evidence="11" type="ORF">GA0116948_11942</name>
</gene>
<dbReference type="InterPro" id="IPR017853">
    <property type="entry name" value="GH"/>
</dbReference>
<dbReference type="InterPro" id="IPR004866">
    <property type="entry name" value="CHB/HEX_N_dom"/>
</dbReference>
<dbReference type="InterPro" id="IPR013783">
    <property type="entry name" value="Ig-like_fold"/>
</dbReference>
<comment type="catalytic activity">
    <reaction evidence="1">
        <text>Hydrolysis of terminal non-reducing N-acetyl-D-hexosamine residues in N-acetyl-beta-D-hexosaminides.</text>
        <dbReference type="EC" id="3.2.1.52"/>
    </reaction>
</comment>
<proteinExistence type="inferred from homology"/>
<dbReference type="SMART" id="SM01081">
    <property type="entry name" value="CHB_HEX"/>
    <property type="match status" value="1"/>
</dbReference>
<dbReference type="AlphaFoldDB" id="A0A1C4G140"/>
<evidence type="ECO:0000313" key="12">
    <source>
        <dbReference type="Proteomes" id="UP000242818"/>
    </source>
</evidence>
<comment type="similarity">
    <text evidence="2">Belongs to the glycosyl hydrolase 20 family.</text>
</comment>
<dbReference type="SUPFAM" id="SSF49384">
    <property type="entry name" value="Carbohydrate-binding domain"/>
    <property type="match status" value="1"/>
</dbReference>
<dbReference type="GO" id="GO:0030203">
    <property type="term" value="P:glycosaminoglycan metabolic process"/>
    <property type="evidence" value="ECO:0007669"/>
    <property type="project" value="TreeGrafter"/>
</dbReference>
<dbReference type="GO" id="GO:0005975">
    <property type="term" value="P:carbohydrate metabolic process"/>
    <property type="evidence" value="ECO:0007669"/>
    <property type="project" value="InterPro"/>
</dbReference>
<keyword evidence="12" id="KW-1185">Reference proteome</keyword>
<dbReference type="Gene3D" id="3.20.20.80">
    <property type="entry name" value="Glycosidases"/>
    <property type="match status" value="1"/>
</dbReference>
<dbReference type="SUPFAM" id="SSF51445">
    <property type="entry name" value="(Trans)glycosidases"/>
    <property type="match status" value="1"/>
</dbReference>
<dbReference type="InterPro" id="IPR014756">
    <property type="entry name" value="Ig_E-set"/>
</dbReference>
<feature type="chain" id="PRO_5008692244" description="beta-N-acetylhexosaminidase" evidence="9">
    <location>
        <begin position="21"/>
        <end position="871"/>
    </location>
</feature>
<evidence type="ECO:0000256" key="6">
    <source>
        <dbReference type="ARBA" id="ARBA00030512"/>
    </source>
</evidence>
<evidence type="ECO:0000256" key="2">
    <source>
        <dbReference type="ARBA" id="ARBA00006285"/>
    </source>
</evidence>
<dbReference type="Pfam" id="PF03173">
    <property type="entry name" value="CHB_HEX"/>
    <property type="match status" value="1"/>
</dbReference>
<keyword evidence="4" id="KW-0378">Hydrolase</keyword>
<name>A0A1C4G140_9BACT</name>
<sequence>MFRHKFLLTALLGITSQGFAQSSQPLDAARLQLHWEVVENHHEGKDEVLSAITLINKSKKPLPASGWQLYFNFDRPITPGSLPAHLVASHVNGDVYKLAPEAGFQQVLPGDSVRMEFLAGAWTINFTDAPSGFFIVWDQQPDKGYAIRDFSIRPSVLPKQLLSGPQDKTGVLTAADIYAQNAGIQDLAAEKLPKIFPTPTHYIENNNPFLLDKNTSIQADADFAAQASTLAAELGTLLGKAPAVGGSGSHVIALHKINAPHEAYTLNVTPGGISIGAGDEAGVFYGIQSLKNLIPAAYWKAVQKSIPIAGVTVSDTPRFAYRGFMLDVARNFHQKEEVERVLDVMALYKLNVFHFHLSDDEGWRLEIPGLPELTAIGGKRGYAPDPTDAPMLLPSYGSGPDTTQAAGSGYFSRADFIAILQYAKARHIRVIPEIEAPGHARAAVYSMTQRYRKLLAADDIAGAHKYLLADPDDQSIYHSVQFWNDNVINVALPSTYTFLEKVVDEIKAMYNEAGAELSSIHMGGDEVPAGVWQKSPACLALMQQDSLKSTQDLWYYFYGRVNKILQQRGLQLYGWEEVGMRKTTRMNGEDLNIPNPDFVNSRMHLVVWNNVIGGGAEDLAYRLANAGYKIVLGGVSNFYFDMAYTKTFAEPGYYWGGYVDVDKPFYFIPFNYYKNATVDAQNNPVGAETFLGKDGLTAYGASNIEGLEGLLWSENITSDKRLEYMLLPKLLALAERAWAPDPAWAQEADSTRRAQLYSEAWSVFANVLGKRELPRLDVYNKGYNYRIPPVGVSTVQGLTSANVQFPGLQIRYTTDGSTPTAKSSLYTSPLPANPRLQFKAFSSNGRTELENAPVKILPSPATPSVEGAPLP</sequence>
<dbReference type="InterPro" id="IPR025705">
    <property type="entry name" value="Beta_hexosaminidase_sua/sub"/>
</dbReference>
<dbReference type="OrthoDB" id="726159at2"/>
<evidence type="ECO:0000313" key="11">
    <source>
        <dbReference type="EMBL" id="SCC61842.1"/>
    </source>
</evidence>
<reference evidence="11 12" key="1">
    <citation type="submission" date="2016-08" db="EMBL/GenBank/DDBJ databases">
        <authorList>
            <person name="Seilhamer J.J."/>
        </authorList>
    </citation>
    <scope>NUCLEOTIDE SEQUENCE [LARGE SCALE GENOMIC DNA]</scope>
    <source>
        <strain evidence="11 12">A37T2</strain>
    </source>
</reference>
<dbReference type="STRING" id="1335309.GA0116948_11942"/>
<dbReference type="Pfam" id="PF02838">
    <property type="entry name" value="Glyco_hydro_20b"/>
    <property type="match status" value="1"/>
</dbReference>
<dbReference type="Pfam" id="PF03174">
    <property type="entry name" value="CHB_HEX_C"/>
    <property type="match status" value="1"/>
</dbReference>
<dbReference type="PANTHER" id="PTHR22600:SF57">
    <property type="entry name" value="BETA-N-ACETYLHEXOSAMINIDASE"/>
    <property type="match status" value="1"/>
</dbReference>
<dbReference type="EMBL" id="FMAR01000019">
    <property type="protein sequence ID" value="SCC61842.1"/>
    <property type="molecule type" value="Genomic_DNA"/>
</dbReference>
<dbReference type="GO" id="GO:0016020">
    <property type="term" value="C:membrane"/>
    <property type="evidence" value="ECO:0007669"/>
    <property type="project" value="TreeGrafter"/>
</dbReference>
<keyword evidence="9" id="KW-0732">Signal</keyword>
<evidence type="ECO:0000256" key="3">
    <source>
        <dbReference type="ARBA" id="ARBA00012663"/>
    </source>
</evidence>
<dbReference type="GO" id="GO:0004563">
    <property type="term" value="F:beta-N-acetylhexosaminidase activity"/>
    <property type="evidence" value="ECO:0007669"/>
    <property type="project" value="UniProtKB-EC"/>
</dbReference>
<feature type="active site" description="Proton donor" evidence="8">
    <location>
        <position position="526"/>
    </location>
</feature>
<dbReference type="PANTHER" id="PTHR22600">
    <property type="entry name" value="BETA-HEXOSAMINIDASE"/>
    <property type="match status" value="1"/>
</dbReference>
<dbReference type="Gene3D" id="3.30.379.10">
    <property type="entry name" value="Chitobiase/beta-hexosaminidase domain 2-like"/>
    <property type="match status" value="1"/>
</dbReference>
<evidence type="ECO:0000259" key="10">
    <source>
        <dbReference type="SMART" id="SM01081"/>
    </source>
</evidence>
<dbReference type="InterPro" id="IPR015883">
    <property type="entry name" value="Glyco_hydro_20_cat"/>
</dbReference>
<evidence type="ECO:0000256" key="4">
    <source>
        <dbReference type="ARBA" id="ARBA00022801"/>
    </source>
</evidence>
<dbReference type="EC" id="3.2.1.52" evidence="3"/>
<evidence type="ECO:0000256" key="8">
    <source>
        <dbReference type="PIRSR" id="PIRSR625705-1"/>
    </source>
</evidence>
<dbReference type="Gene3D" id="2.60.40.10">
    <property type="entry name" value="Immunoglobulins"/>
    <property type="match status" value="1"/>
</dbReference>
<feature type="signal peptide" evidence="9">
    <location>
        <begin position="1"/>
        <end position="20"/>
    </location>
</feature>
<evidence type="ECO:0000256" key="7">
    <source>
        <dbReference type="ARBA" id="ARBA00033000"/>
    </source>
</evidence>
<keyword evidence="5" id="KW-0326">Glycosidase</keyword>
<evidence type="ECO:0000256" key="5">
    <source>
        <dbReference type="ARBA" id="ARBA00023295"/>
    </source>
</evidence>
<dbReference type="InterPro" id="IPR012291">
    <property type="entry name" value="CBM2_carb-bd_dom_sf"/>
</dbReference>
<feature type="domain" description="Chitobiase/beta-hexosaminidases N-terminal" evidence="10">
    <location>
        <begin position="29"/>
        <end position="176"/>
    </location>
</feature>
<evidence type="ECO:0000256" key="1">
    <source>
        <dbReference type="ARBA" id="ARBA00001231"/>
    </source>
</evidence>
<evidence type="ECO:0000256" key="9">
    <source>
        <dbReference type="SAM" id="SignalP"/>
    </source>
</evidence>
<accession>A0A1C4G140</accession>
<dbReference type="PRINTS" id="PR00738">
    <property type="entry name" value="GLHYDRLASE20"/>
</dbReference>
<protein>
    <recommendedName>
        <fullName evidence="3">beta-N-acetylhexosaminidase</fullName>
        <ecNumber evidence="3">3.2.1.52</ecNumber>
    </recommendedName>
    <alternativeName>
        <fullName evidence="6">Beta-N-acetylhexosaminidase</fullName>
    </alternativeName>
    <alternativeName>
        <fullName evidence="7">N-acetyl-beta-glucosaminidase</fullName>
    </alternativeName>
</protein>
<dbReference type="SUPFAM" id="SSF55545">
    <property type="entry name" value="beta-N-acetylhexosaminidase-like domain"/>
    <property type="match status" value="1"/>
</dbReference>
<dbReference type="InterPro" id="IPR029018">
    <property type="entry name" value="Hex-like_dom2"/>
</dbReference>
<dbReference type="InterPro" id="IPR004867">
    <property type="entry name" value="CHB_C_dom"/>
</dbReference>
<dbReference type="GO" id="GO:0030247">
    <property type="term" value="F:polysaccharide binding"/>
    <property type="evidence" value="ECO:0007669"/>
    <property type="project" value="InterPro"/>
</dbReference>
<dbReference type="SUPFAM" id="SSF81296">
    <property type="entry name" value="E set domains"/>
    <property type="match status" value="1"/>
</dbReference>
<organism evidence="11 12">
    <name type="scientific">Chitinophaga costaii</name>
    <dbReference type="NCBI Taxonomy" id="1335309"/>
    <lineage>
        <taxon>Bacteria</taxon>
        <taxon>Pseudomonadati</taxon>
        <taxon>Bacteroidota</taxon>
        <taxon>Chitinophagia</taxon>
        <taxon>Chitinophagales</taxon>
        <taxon>Chitinophagaceae</taxon>
        <taxon>Chitinophaga</taxon>
    </lineage>
</organism>
<dbReference type="Gene3D" id="2.60.40.290">
    <property type="match status" value="1"/>
</dbReference>
<dbReference type="InterPro" id="IPR008965">
    <property type="entry name" value="CBM2/CBM3_carb-bd_dom_sf"/>
</dbReference>
<dbReference type="Proteomes" id="UP000242818">
    <property type="component" value="Unassembled WGS sequence"/>
</dbReference>